<dbReference type="GeneTree" id="ENSGT00940000164613"/>
<evidence type="ECO:0000313" key="5">
    <source>
        <dbReference type="Proteomes" id="UP001108240"/>
    </source>
</evidence>
<dbReference type="Ensembl" id="ENSCCRT00000168494.1">
    <property type="protein sequence ID" value="ENSCCRP00000128363.1"/>
    <property type="gene ID" value="ENSCCRG00000081574.1"/>
</dbReference>
<feature type="compositionally biased region" description="Basic residues" evidence="2">
    <location>
        <begin position="176"/>
        <end position="185"/>
    </location>
</feature>
<keyword evidence="1" id="KW-0175">Coiled coil</keyword>
<keyword evidence="5" id="KW-1185">Reference proteome</keyword>
<evidence type="ECO:0000313" key="4">
    <source>
        <dbReference type="Ensembl" id="ENSCCRP00000128363.1"/>
    </source>
</evidence>
<protein>
    <recommendedName>
        <fullName evidence="3">START domain-containing protein</fullName>
    </recommendedName>
</protein>
<dbReference type="InterPro" id="IPR002913">
    <property type="entry name" value="START_lipid-bd_dom"/>
</dbReference>
<name>A0A9J7ZB97_CYPCA</name>
<dbReference type="OMA" id="CAQMERA"/>
<dbReference type="GO" id="GO:0008289">
    <property type="term" value="F:lipid binding"/>
    <property type="evidence" value="ECO:0007669"/>
    <property type="project" value="InterPro"/>
</dbReference>
<dbReference type="Proteomes" id="UP001108240">
    <property type="component" value="Unplaced"/>
</dbReference>
<dbReference type="AlphaFoldDB" id="A0A9J7ZB97"/>
<accession>A0A9J7ZB97</accession>
<dbReference type="Gene3D" id="3.30.530.20">
    <property type="match status" value="1"/>
</dbReference>
<evidence type="ECO:0000256" key="1">
    <source>
        <dbReference type="SAM" id="Coils"/>
    </source>
</evidence>
<dbReference type="SUPFAM" id="SSF55961">
    <property type="entry name" value="Bet v1-like"/>
    <property type="match status" value="1"/>
</dbReference>
<dbReference type="InterPro" id="IPR023393">
    <property type="entry name" value="START-like_dom_sf"/>
</dbReference>
<feature type="region of interest" description="Disordered" evidence="2">
    <location>
        <begin position="176"/>
        <end position="201"/>
    </location>
</feature>
<reference evidence="4" key="1">
    <citation type="submission" date="2025-08" db="UniProtKB">
        <authorList>
            <consortium name="Ensembl"/>
        </authorList>
    </citation>
    <scope>IDENTIFICATION</scope>
</reference>
<proteinExistence type="predicted"/>
<feature type="coiled-coil region" evidence="1">
    <location>
        <begin position="238"/>
        <end position="273"/>
    </location>
</feature>
<sequence length="583" mass="66059">MSLVPSECNTDVLVSINPLAESSTLKEHQWIPDDLPMHNKFTNWSGINQQPTTTLSKIQRPTGQRFTKLSPSYWQEPSEKTDRRAQEIEMLRKEREQVLASVHMDLSPHQLTVELTEAKLHYGQGETDTLLKILKSGSKKAPLACNKQELLNRHRKSIESLRKDREARLQMCRRARSLSPSKHRVPINDEEQSQRVSDLPSRHREYLQQIRQEIVETSRIPDSPRREGQCPSDIELLLRDYSRAREEARAEIARARDRLRERTEQEKRRLQQQALSQAVKDDLRFRTRISNSTLCSDSNQSLSSGPTSGYNSSNAALLKDITSPLIQVNGVSEYKVRTRPPVIPLQTSKAQRRWLSVQDVSLETSVTGYESSSTPSSPPCARQRTLSFGSPSSISTSYQDIADCTLASAISEVYLASGGDARNLLAGKAAAGWRQQGVERGIQVFHKATSRPSAHGFLGAVELERPFASLWSIVRDHSKTHLYHESIKSAWTRPLDKSTQLVYLLTDVSNCLLKQPRDFCCLSTESKQDDMWVLAMQSVFEETLPRPSVDTIRGEILPSAWILQPSQRNGREVVTVIYLLQVR</sequence>
<evidence type="ECO:0000256" key="2">
    <source>
        <dbReference type="SAM" id="MobiDB-lite"/>
    </source>
</evidence>
<reference evidence="4" key="2">
    <citation type="submission" date="2025-09" db="UniProtKB">
        <authorList>
            <consortium name="Ensembl"/>
        </authorList>
    </citation>
    <scope>IDENTIFICATION</scope>
</reference>
<dbReference type="Pfam" id="PF01852">
    <property type="entry name" value="START"/>
    <property type="match status" value="1"/>
</dbReference>
<dbReference type="PANTHER" id="PTHR47117">
    <property type="entry name" value="STAR-RELATED LIPID TRANSFER PROTEIN 9"/>
    <property type="match status" value="1"/>
</dbReference>
<organism evidence="4 5">
    <name type="scientific">Cyprinus carpio carpio</name>
    <dbReference type="NCBI Taxonomy" id="630221"/>
    <lineage>
        <taxon>Eukaryota</taxon>
        <taxon>Metazoa</taxon>
        <taxon>Chordata</taxon>
        <taxon>Craniata</taxon>
        <taxon>Vertebrata</taxon>
        <taxon>Euteleostomi</taxon>
        <taxon>Actinopterygii</taxon>
        <taxon>Neopterygii</taxon>
        <taxon>Teleostei</taxon>
        <taxon>Ostariophysi</taxon>
        <taxon>Cypriniformes</taxon>
        <taxon>Cyprinidae</taxon>
        <taxon>Cyprininae</taxon>
        <taxon>Cyprinus</taxon>
    </lineage>
</organism>
<dbReference type="PANTHER" id="PTHR47117:SF1">
    <property type="entry name" value="STAR-RELATED LIPID TRANSFER PROTEIN 9"/>
    <property type="match status" value="1"/>
</dbReference>
<evidence type="ECO:0000259" key="3">
    <source>
        <dbReference type="PROSITE" id="PS50848"/>
    </source>
</evidence>
<feature type="domain" description="START" evidence="3">
    <location>
        <begin position="471"/>
        <end position="583"/>
    </location>
</feature>
<dbReference type="PROSITE" id="PS50848">
    <property type="entry name" value="START"/>
    <property type="match status" value="1"/>
</dbReference>